<dbReference type="PANTHER" id="PTHR30137">
    <property type="entry name" value="LUCIFERASE-LIKE MONOOXYGENASE"/>
    <property type="match status" value="1"/>
</dbReference>
<dbReference type="NCBIfam" id="TIGR03558">
    <property type="entry name" value="oxido_grp_1"/>
    <property type="match status" value="1"/>
</dbReference>
<evidence type="ECO:0000313" key="4">
    <source>
        <dbReference type="Proteomes" id="UP001500449"/>
    </source>
</evidence>
<dbReference type="PANTHER" id="PTHR30137:SF6">
    <property type="entry name" value="LUCIFERASE-LIKE MONOOXYGENASE"/>
    <property type="match status" value="1"/>
</dbReference>
<dbReference type="EMBL" id="BAAAQK010000026">
    <property type="protein sequence ID" value="GAA1873729.1"/>
    <property type="molecule type" value="Genomic_DNA"/>
</dbReference>
<organism evidence="3 4">
    <name type="scientific">Pseudonocardia ailaonensis</name>
    <dbReference type="NCBI Taxonomy" id="367279"/>
    <lineage>
        <taxon>Bacteria</taxon>
        <taxon>Bacillati</taxon>
        <taxon>Actinomycetota</taxon>
        <taxon>Actinomycetes</taxon>
        <taxon>Pseudonocardiales</taxon>
        <taxon>Pseudonocardiaceae</taxon>
        <taxon>Pseudonocardia</taxon>
    </lineage>
</organism>
<proteinExistence type="predicted"/>
<reference evidence="3 4" key="1">
    <citation type="journal article" date="2019" name="Int. J. Syst. Evol. Microbiol.">
        <title>The Global Catalogue of Microorganisms (GCM) 10K type strain sequencing project: providing services to taxonomists for standard genome sequencing and annotation.</title>
        <authorList>
            <consortium name="The Broad Institute Genomics Platform"/>
            <consortium name="The Broad Institute Genome Sequencing Center for Infectious Disease"/>
            <person name="Wu L."/>
            <person name="Ma J."/>
        </authorList>
    </citation>
    <scope>NUCLEOTIDE SEQUENCE [LARGE SCALE GENOMIC DNA]</scope>
    <source>
        <strain evidence="3 4">JCM 16009</strain>
    </source>
</reference>
<evidence type="ECO:0000256" key="1">
    <source>
        <dbReference type="ARBA" id="ARBA00007789"/>
    </source>
</evidence>
<comment type="caution">
    <text evidence="3">The sequence shown here is derived from an EMBL/GenBank/DDBJ whole genome shotgun (WGS) entry which is preliminary data.</text>
</comment>
<dbReference type="Gene3D" id="3.20.20.30">
    <property type="entry name" value="Luciferase-like domain"/>
    <property type="match status" value="1"/>
</dbReference>
<dbReference type="Pfam" id="PF00296">
    <property type="entry name" value="Bac_luciferase"/>
    <property type="match status" value="1"/>
</dbReference>
<sequence>MRYSLVELAPVVPCADRSAALELALRAAVDAEGSGYHRIWYAEHPGALSYASHDPATLIAAAVGRTSRIRLGSGAVLLNHHSPFGIAERYLMLEALAPGRIDLGLGRASSGPLVDHLLRRDRRAAASDDFGEQVQELVGHLHRAFEPGHPYASVDLTAGLSGVPEVWVLGSSGHSAALAGQLGIGYAFGAHINPAVLPAALRRYRDSFRATRFGTGKPQVVLAVNLVAADDERLAHELTWPARALRAGGRDRPIPTLEQARAELDRLERARPSAIEGGVVPAQVSGTTTSLREQLQPLVTETGATEIIVHDMLTDIDLRRRSRELVADALGALVPGA</sequence>
<evidence type="ECO:0000259" key="2">
    <source>
        <dbReference type="Pfam" id="PF00296"/>
    </source>
</evidence>
<dbReference type="CDD" id="cd00347">
    <property type="entry name" value="Flavin_utilizing_monoxygenases"/>
    <property type="match status" value="1"/>
</dbReference>
<keyword evidence="4" id="KW-1185">Reference proteome</keyword>
<dbReference type="InterPro" id="IPR036661">
    <property type="entry name" value="Luciferase-like_sf"/>
</dbReference>
<feature type="domain" description="Luciferase-like" evidence="2">
    <location>
        <begin position="20"/>
        <end position="304"/>
    </location>
</feature>
<name>A0ABN2NL22_9PSEU</name>
<dbReference type="InterPro" id="IPR019949">
    <property type="entry name" value="CmoO-like"/>
</dbReference>
<comment type="similarity">
    <text evidence="1">To bacterial alkanal monooxygenase alpha and beta chains.</text>
</comment>
<dbReference type="SUPFAM" id="SSF51679">
    <property type="entry name" value="Bacterial luciferase-like"/>
    <property type="match status" value="1"/>
</dbReference>
<protein>
    <submittedName>
        <fullName evidence="3">LLM class flavin-dependent oxidoreductase</fullName>
    </submittedName>
</protein>
<dbReference type="RefSeq" id="WP_344425630.1">
    <property type="nucleotide sequence ID" value="NZ_BAAAQK010000026.1"/>
</dbReference>
<evidence type="ECO:0000313" key="3">
    <source>
        <dbReference type="EMBL" id="GAA1873729.1"/>
    </source>
</evidence>
<dbReference type="InterPro" id="IPR011251">
    <property type="entry name" value="Luciferase-like_dom"/>
</dbReference>
<gene>
    <name evidence="3" type="ORF">GCM10009836_63420</name>
</gene>
<dbReference type="Proteomes" id="UP001500449">
    <property type="component" value="Unassembled WGS sequence"/>
</dbReference>
<dbReference type="InterPro" id="IPR050766">
    <property type="entry name" value="Bact_Lucif_Oxidored"/>
</dbReference>
<accession>A0ABN2NL22</accession>